<dbReference type="SUPFAM" id="SSF69349">
    <property type="entry name" value="Phage fibre proteins"/>
    <property type="match status" value="1"/>
</dbReference>
<evidence type="ECO:0000313" key="3">
    <source>
        <dbReference type="Proteomes" id="UP000266340"/>
    </source>
</evidence>
<gene>
    <name evidence="2" type="ORF">D3H35_18060</name>
</gene>
<name>A0A398CPF2_9BACL</name>
<dbReference type="Gene3D" id="2.40.50.230">
    <property type="entry name" value="Gp5 N-terminal domain"/>
    <property type="match status" value="1"/>
</dbReference>
<evidence type="ECO:0000259" key="1">
    <source>
        <dbReference type="Pfam" id="PF04717"/>
    </source>
</evidence>
<proteinExistence type="predicted"/>
<evidence type="ECO:0000313" key="2">
    <source>
        <dbReference type="EMBL" id="RIE02588.1"/>
    </source>
</evidence>
<dbReference type="Proteomes" id="UP000266340">
    <property type="component" value="Unassembled WGS sequence"/>
</dbReference>
<accession>A0A398CPF2</accession>
<dbReference type="EMBL" id="QXJM01000039">
    <property type="protein sequence ID" value="RIE02588.1"/>
    <property type="molecule type" value="Genomic_DNA"/>
</dbReference>
<dbReference type="Pfam" id="PF04717">
    <property type="entry name" value="Phage_base_V"/>
    <property type="match status" value="1"/>
</dbReference>
<keyword evidence="3" id="KW-1185">Reference proteome</keyword>
<dbReference type="InterPro" id="IPR037026">
    <property type="entry name" value="Vgr_OB-fold_dom_sf"/>
</dbReference>
<dbReference type="SUPFAM" id="SSF69255">
    <property type="entry name" value="gp5 N-terminal domain-like"/>
    <property type="match status" value="1"/>
</dbReference>
<reference evidence="2 3" key="1">
    <citation type="submission" date="2018-09" db="EMBL/GenBank/DDBJ databases">
        <title>Cohnella cavernae sp. nov., isolated from a karst cave.</title>
        <authorList>
            <person name="Zhu H."/>
        </authorList>
    </citation>
    <scope>NUCLEOTIDE SEQUENCE [LARGE SCALE GENOMIC DNA]</scope>
    <source>
        <strain evidence="2 3">K2E09-144</strain>
    </source>
</reference>
<protein>
    <recommendedName>
        <fullName evidence="1">Gp5/Type VI secretion system Vgr protein OB-fold domain-containing protein</fullName>
    </recommendedName>
</protein>
<comment type="caution">
    <text evidence="2">The sequence shown here is derived from an EMBL/GenBank/DDBJ whole genome shotgun (WGS) entry which is preliminary data.</text>
</comment>
<organism evidence="2 3">
    <name type="scientific">Cohnella faecalis</name>
    <dbReference type="NCBI Taxonomy" id="2315694"/>
    <lineage>
        <taxon>Bacteria</taxon>
        <taxon>Bacillati</taxon>
        <taxon>Bacillota</taxon>
        <taxon>Bacilli</taxon>
        <taxon>Bacillales</taxon>
        <taxon>Paenibacillaceae</taxon>
        <taxon>Cohnella</taxon>
    </lineage>
</organism>
<dbReference type="OrthoDB" id="9762420at2"/>
<dbReference type="AlphaFoldDB" id="A0A398CPF2"/>
<feature type="domain" description="Gp5/Type VI secretion system Vgr protein OB-fold" evidence="1">
    <location>
        <begin position="19"/>
        <end position="92"/>
    </location>
</feature>
<sequence>MFNYPPQQQQAGIINGVMIAKVTNNKDPEKLGRVKLKFPLRENEHESDWASVTTFMTGGSRGSVFIPEVDDEVLVAFVLGNLNMPIVVGSLWNKNSKPPTPDENNNIRKIVSKHGHEFIFDDTSSAAKVTLKSKKGMQLEFVDQNDKVEIKAGSTGPVVTLEGGSSGTLTLKSGTNKITIDNKGNINVDSTTGITIKSTQIKVEATAQMTLKANASLNLESSGIVNIKGSLVKIN</sequence>
<dbReference type="InterPro" id="IPR006531">
    <property type="entry name" value="Gp5/Vgr_OB"/>
</dbReference>
<dbReference type="RefSeq" id="WP_119150626.1">
    <property type="nucleotide sequence ID" value="NZ_JBHSOV010000026.1"/>
</dbReference>